<name>A0ABP6ZHZ3_9ACTN</name>
<organism evidence="1 2">
    <name type="scientific">Microlunatus ginsengisoli</name>
    <dbReference type="NCBI Taxonomy" id="363863"/>
    <lineage>
        <taxon>Bacteria</taxon>
        <taxon>Bacillati</taxon>
        <taxon>Actinomycetota</taxon>
        <taxon>Actinomycetes</taxon>
        <taxon>Propionibacteriales</taxon>
        <taxon>Propionibacteriaceae</taxon>
        <taxon>Microlunatus</taxon>
    </lineage>
</organism>
<comment type="caution">
    <text evidence="1">The sequence shown here is derived from an EMBL/GenBank/DDBJ whole genome shotgun (WGS) entry which is preliminary data.</text>
</comment>
<dbReference type="EMBL" id="BAABAB010000005">
    <property type="protein sequence ID" value="GAA3608355.1"/>
    <property type="molecule type" value="Genomic_DNA"/>
</dbReference>
<accession>A0ABP6ZHZ3</accession>
<dbReference type="Proteomes" id="UP001501490">
    <property type="component" value="Unassembled WGS sequence"/>
</dbReference>
<dbReference type="InterPro" id="IPR033437">
    <property type="entry name" value="DUF5130"/>
</dbReference>
<sequence length="131" mass="13683">MLAGDALTPGERSRLERAISNADTASRELEFSLFLGAADGDPRTVARRLHAGLVKPEMSVLVLCDPGQRALEIVTGSLARRTLSDATCALAAASMEASFAIGDIVGGLVVGIQQLGEAARAPQTLHAMKRN</sequence>
<keyword evidence="2" id="KW-1185">Reference proteome</keyword>
<evidence type="ECO:0000313" key="1">
    <source>
        <dbReference type="EMBL" id="GAA3608355.1"/>
    </source>
</evidence>
<gene>
    <name evidence="1" type="ORF">GCM10022236_07640</name>
</gene>
<dbReference type="Pfam" id="PF17174">
    <property type="entry name" value="DUF5130"/>
    <property type="match status" value="1"/>
</dbReference>
<dbReference type="Gene3D" id="3.10.310.50">
    <property type="match status" value="1"/>
</dbReference>
<protein>
    <recommendedName>
        <fullName evidence="3">DUF5130 family protein</fullName>
    </recommendedName>
</protein>
<dbReference type="RefSeq" id="WP_344801755.1">
    <property type="nucleotide sequence ID" value="NZ_BAABAB010000005.1"/>
</dbReference>
<evidence type="ECO:0000313" key="2">
    <source>
        <dbReference type="Proteomes" id="UP001501490"/>
    </source>
</evidence>
<proteinExistence type="predicted"/>
<reference evidence="2" key="1">
    <citation type="journal article" date="2019" name="Int. J. Syst. Evol. Microbiol.">
        <title>The Global Catalogue of Microorganisms (GCM) 10K type strain sequencing project: providing services to taxonomists for standard genome sequencing and annotation.</title>
        <authorList>
            <consortium name="The Broad Institute Genomics Platform"/>
            <consortium name="The Broad Institute Genome Sequencing Center for Infectious Disease"/>
            <person name="Wu L."/>
            <person name="Ma J."/>
        </authorList>
    </citation>
    <scope>NUCLEOTIDE SEQUENCE [LARGE SCALE GENOMIC DNA]</scope>
    <source>
        <strain evidence="2">JCM 16929</strain>
    </source>
</reference>
<evidence type="ECO:0008006" key="3">
    <source>
        <dbReference type="Google" id="ProtNLM"/>
    </source>
</evidence>